<keyword evidence="5 6" id="KW-0449">Lipoprotein</keyword>
<keyword evidence="4" id="KW-0564">Palmitate</keyword>
<accession>A0A2R4WUV4</accession>
<feature type="chain" id="PRO_5015358166" description="Lipoprotein" evidence="7">
    <location>
        <begin position="25"/>
        <end position="266"/>
    </location>
</feature>
<dbReference type="PANTHER" id="PTHR30429:SF0">
    <property type="entry name" value="METHIONINE-BINDING LIPOPROTEIN METQ"/>
    <property type="match status" value="1"/>
</dbReference>
<dbReference type="PROSITE" id="PS51318">
    <property type="entry name" value="TAT"/>
    <property type="match status" value="1"/>
</dbReference>
<comment type="subcellular location">
    <subcellularLocation>
        <location evidence="1">Membrane</location>
        <topology evidence="1">Lipid-anchor</topology>
    </subcellularLocation>
</comment>
<dbReference type="InterPro" id="IPR004872">
    <property type="entry name" value="Lipoprotein_NlpA"/>
</dbReference>
<organism evidence="8 9">
    <name type="scientific">Methylobacterium currus</name>
    <dbReference type="NCBI Taxonomy" id="2051553"/>
    <lineage>
        <taxon>Bacteria</taxon>
        <taxon>Pseudomonadati</taxon>
        <taxon>Pseudomonadota</taxon>
        <taxon>Alphaproteobacteria</taxon>
        <taxon>Hyphomicrobiales</taxon>
        <taxon>Methylobacteriaceae</taxon>
        <taxon>Methylobacterium</taxon>
    </lineage>
</organism>
<evidence type="ECO:0000313" key="8">
    <source>
        <dbReference type="EMBL" id="AWB25331.1"/>
    </source>
</evidence>
<evidence type="ECO:0000256" key="5">
    <source>
        <dbReference type="ARBA" id="ARBA00023288"/>
    </source>
</evidence>
<sequence length="266" mass="27963">MLALARRTLLAAAALSLLSGAALAAPLRIVASPVPHAEILRFIKDKLAPDLDIQVIEISGDIRPNSLVLNGDADANFFQHAPYLHTEEAQLGTTFAVTASTHVEPLGIYSRKVRSLAEVPAGATVAVPNNVTNLSRALNLLQAGGLITLEAGLKDGQLATPSDIAGNPKRIAIVQVAPAQLPRAIDDVTLAIINGNYALEAGLIPARDALALEKAENNPYANILVTTKALAQDPRVQRLSVLLASPEVATFIREKYRGSVVPVHGG</sequence>
<dbReference type="SUPFAM" id="SSF53850">
    <property type="entry name" value="Periplasmic binding protein-like II"/>
    <property type="match status" value="1"/>
</dbReference>
<dbReference type="PANTHER" id="PTHR30429">
    <property type="entry name" value="D-METHIONINE-BINDING LIPOPROTEIN METQ"/>
    <property type="match status" value="1"/>
</dbReference>
<keyword evidence="9" id="KW-1185">Reference proteome</keyword>
<proteinExistence type="inferred from homology"/>
<dbReference type="PIRSF" id="PIRSF002854">
    <property type="entry name" value="MetQ"/>
    <property type="match status" value="1"/>
</dbReference>
<evidence type="ECO:0000256" key="1">
    <source>
        <dbReference type="ARBA" id="ARBA00004635"/>
    </source>
</evidence>
<evidence type="ECO:0000256" key="3">
    <source>
        <dbReference type="ARBA" id="ARBA00023136"/>
    </source>
</evidence>
<evidence type="ECO:0000256" key="4">
    <source>
        <dbReference type="ARBA" id="ARBA00023139"/>
    </source>
</evidence>
<dbReference type="AlphaFoldDB" id="A0A2R4WUV4"/>
<evidence type="ECO:0000256" key="7">
    <source>
        <dbReference type="SAM" id="SignalP"/>
    </source>
</evidence>
<dbReference type="OrthoDB" id="9812878at2"/>
<dbReference type="RefSeq" id="WP_099957000.1">
    <property type="nucleotide sequence ID" value="NZ_CP028844.1"/>
</dbReference>
<dbReference type="InterPro" id="IPR006311">
    <property type="entry name" value="TAT_signal"/>
</dbReference>
<dbReference type="Pfam" id="PF03180">
    <property type="entry name" value="Lipoprotein_9"/>
    <property type="match status" value="1"/>
</dbReference>
<evidence type="ECO:0000256" key="6">
    <source>
        <dbReference type="PIRNR" id="PIRNR002854"/>
    </source>
</evidence>
<protein>
    <recommendedName>
        <fullName evidence="6">Lipoprotein</fullName>
    </recommendedName>
</protein>
<evidence type="ECO:0000256" key="2">
    <source>
        <dbReference type="ARBA" id="ARBA00022729"/>
    </source>
</evidence>
<dbReference type="EMBL" id="CP028844">
    <property type="protein sequence ID" value="AWB25331.1"/>
    <property type="molecule type" value="Genomic_DNA"/>
</dbReference>
<dbReference type="GO" id="GO:0016020">
    <property type="term" value="C:membrane"/>
    <property type="evidence" value="ECO:0007669"/>
    <property type="project" value="UniProtKB-SubCell"/>
</dbReference>
<comment type="similarity">
    <text evidence="6">Belongs to the nlpA lipoprotein family.</text>
</comment>
<evidence type="ECO:0000313" key="9">
    <source>
        <dbReference type="Proteomes" id="UP000244755"/>
    </source>
</evidence>
<feature type="signal peptide" evidence="7">
    <location>
        <begin position="1"/>
        <end position="24"/>
    </location>
</feature>
<dbReference type="Gene3D" id="3.40.190.10">
    <property type="entry name" value="Periplasmic binding protein-like II"/>
    <property type="match status" value="2"/>
</dbReference>
<gene>
    <name evidence="8" type="ORF">DA075_30955</name>
</gene>
<keyword evidence="3" id="KW-0472">Membrane</keyword>
<keyword evidence="2 7" id="KW-0732">Signal</keyword>
<dbReference type="Proteomes" id="UP000244755">
    <property type="component" value="Chromosome 2"/>
</dbReference>
<name>A0A2R4WUV4_9HYPH</name>
<reference evidence="8 9" key="1">
    <citation type="submission" date="2018-04" db="EMBL/GenBank/DDBJ databases">
        <title>Methylobacterium sp. PR1016A genome.</title>
        <authorList>
            <person name="Park W."/>
        </authorList>
    </citation>
    <scope>NUCLEOTIDE SEQUENCE [LARGE SCALE GENOMIC DNA]</scope>
    <source>
        <strain evidence="8 9">PR1016A</strain>
    </source>
</reference>
<dbReference type="KEGG" id="mee:DA075_30955"/>